<organism evidence="1 2">
    <name type="scientific">Candidatus Accumulibacter phosphatis</name>
    <dbReference type="NCBI Taxonomy" id="327160"/>
    <lineage>
        <taxon>Bacteria</taxon>
        <taxon>Pseudomonadati</taxon>
        <taxon>Pseudomonadota</taxon>
        <taxon>Betaproteobacteria</taxon>
        <taxon>Candidatus Accumulibacter</taxon>
    </lineage>
</organism>
<evidence type="ECO:0000313" key="2">
    <source>
        <dbReference type="Proteomes" id="UP000020077"/>
    </source>
</evidence>
<gene>
    <name evidence="1" type="ORF">AW09_001196</name>
</gene>
<accession>A0A080M8X4</accession>
<comment type="caution">
    <text evidence="1">The sequence shown here is derived from an EMBL/GenBank/DDBJ whole genome shotgun (WGS) entry which is preliminary data.</text>
</comment>
<dbReference type="EMBL" id="JDVG02000202">
    <property type="protein sequence ID" value="KFB73549.1"/>
    <property type="molecule type" value="Genomic_DNA"/>
</dbReference>
<dbReference type="AlphaFoldDB" id="A0A080M8X4"/>
<reference evidence="1 2" key="1">
    <citation type="submission" date="2014-02" db="EMBL/GenBank/DDBJ databases">
        <title>Expanding our view of genomic diversity in Candidatus Accumulibacter clades.</title>
        <authorList>
            <person name="Skennerton C.T."/>
            <person name="Barr J.J."/>
            <person name="Slater F.R."/>
            <person name="Bond P.L."/>
            <person name="Tyson G.W."/>
        </authorList>
    </citation>
    <scope>NUCLEOTIDE SEQUENCE [LARGE SCALE GENOMIC DNA]</scope>
    <source>
        <strain evidence="2">BA-91</strain>
    </source>
</reference>
<evidence type="ECO:0008006" key="3">
    <source>
        <dbReference type="Google" id="ProtNLM"/>
    </source>
</evidence>
<dbReference type="Proteomes" id="UP000020077">
    <property type="component" value="Unassembled WGS sequence"/>
</dbReference>
<protein>
    <recommendedName>
        <fullName evidence="3">DUF2634 domain-containing protein</fullName>
    </recommendedName>
</protein>
<sequence length="138" mass="14955">MADIFKTDLRIVFQDTGHGPVVELATGAKGAAAVTGIDNLVQALTLRLLVDQGELESLGHSRYGSRIRELLGARLDHANLELMRRFVRQTLLDDQRVAEVVRVVVRSRSDAPGIVDVEAEVRARDGQSAQIGVSLDAA</sequence>
<proteinExistence type="predicted"/>
<evidence type="ECO:0000313" key="1">
    <source>
        <dbReference type="EMBL" id="KFB73549.1"/>
    </source>
</evidence>
<name>A0A080M8X4_9PROT</name>
<dbReference type="SUPFAM" id="SSF160719">
    <property type="entry name" value="gpW/gp25-like"/>
    <property type="match status" value="1"/>
</dbReference>
<dbReference type="Gene3D" id="3.10.450.40">
    <property type="match status" value="1"/>
</dbReference>